<protein>
    <submittedName>
        <fullName evidence="7">A-macroglobulin complement component</fullName>
    </submittedName>
    <submittedName>
        <fullName evidence="6">Alpha-2-macroglobulin</fullName>
    </submittedName>
</protein>
<dbReference type="EMBL" id="BJXR01000034">
    <property type="protein sequence ID" value="GEN09453.1"/>
    <property type="molecule type" value="Genomic_DNA"/>
</dbReference>
<dbReference type="Pfam" id="PF17973">
    <property type="entry name" value="bMG10"/>
    <property type="match status" value="1"/>
</dbReference>
<dbReference type="Proteomes" id="UP000183760">
    <property type="component" value="Unassembled WGS sequence"/>
</dbReference>
<dbReference type="InterPro" id="IPR011625">
    <property type="entry name" value="A2M_N_BRD"/>
</dbReference>
<dbReference type="STRING" id="1334629.MFUL124B02_18590"/>
<name>A0A511T769_MYXFU</name>
<dbReference type="Proteomes" id="UP000321514">
    <property type="component" value="Unassembled WGS sequence"/>
</dbReference>
<feature type="domain" description="Alpha-2-macroglobulin" evidence="5">
    <location>
        <begin position="1254"/>
        <end position="1344"/>
    </location>
</feature>
<dbReference type="OrthoDB" id="9767116at2"/>
<keyword evidence="3" id="KW-0732">Signal</keyword>
<dbReference type="Pfam" id="PF07703">
    <property type="entry name" value="A2M_BRD"/>
    <property type="match status" value="1"/>
</dbReference>
<dbReference type="SMART" id="SM01360">
    <property type="entry name" value="A2M"/>
    <property type="match status" value="1"/>
</dbReference>
<feature type="region of interest" description="Disordered" evidence="2">
    <location>
        <begin position="857"/>
        <end position="890"/>
    </location>
</feature>
<dbReference type="PANTHER" id="PTHR40094:SF1">
    <property type="entry name" value="UBIQUITIN DOMAIN-CONTAINING PROTEIN"/>
    <property type="match status" value="1"/>
</dbReference>
<feature type="signal peptide" evidence="3">
    <location>
        <begin position="1"/>
        <end position="29"/>
    </location>
</feature>
<dbReference type="RefSeq" id="WP_074957449.1">
    <property type="nucleotide sequence ID" value="NZ_BJXR01000034.1"/>
</dbReference>
<dbReference type="GO" id="GO:0004866">
    <property type="term" value="F:endopeptidase inhibitor activity"/>
    <property type="evidence" value="ECO:0007669"/>
    <property type="project" value="InterPro"/>
</dbReference>
<dbReference type="Gene3D" id="2.20.130.20">
    <property type="match status" value="1"/>
</dbReference>
<evidence type="ECO:0000256" key="3">
    <source>
        <dbReference type="SAM" id="SignalP"/>
    </source>
</evidence>
<comment type="caution">
    <text evidence="6">The sequence shown here is derived from an EMBL/GenBank/DDBJ whole genome shotgun (WGS) entry which is preliminary data.</text>
</comment>
<evidence type="ECO:0000313" key="8">
    <source>
        <dbReference type="Proteomes" id="UP000183760"/>
    </source>
</evidence>
<dbReference type="InterPro" id="IPR001599">
    <property type="entry name" value="Macroglobln_a2"/>
</dbReference>
<dbReference type="Pfam" id="PF01835">
    <property type="entry name" value="MG2"/>
    <property type="match status" value="1"/>
</dbReference>
<dbReference type="InterPro" id="IPR051802">
    <property type="entry name" value="YfhM-like"/>
</dbReference>
<evidence type="ECO:0000259" key="4">
    <source>
        <dbReference type="SMART" id="SM01359"/>
    </source>
</evidence>
<reference evidence="6 9" key="2">
    <citation type="submission" date="2019-07" db="EMBL/GenBank/DDBJ databases">
        <title>Whole genome shotgun sequence of Myxococcus fulvus NBRC 100333.</title>
        <authorList>
            <person name="Hosoyama A."/>
            <person name="Uohara A."/>
            <person name="Ohji S."/>
            <person name="Ichikawa N."/>
        </authorList>
    </citation>
    <scope>NUCLEOTIDE SEQUENCE [LARGE SCALE GENOMIC DNA]</scope>
    <source>
        <strain evidence="6 9">NBRC 100333</strain>
    </source>
</reference>
<feature type="region of interest" description="Disordered" evidence="2">
    <location>
        <begin position="1155"/>
        <end position="1246"/>
    </location>
</feature>
<feature type="compositionally biased region" description="Basic and acidic residues" evidence="2">
    <location>
        <begin position="1199"/>
        <end position="1210"/>
    </location>
</feature>
<dbReference type="InterPro" id="IPR002890">
    <property type="entry name" value="MG2"/>
</dbReference>
<sequence>MHHTLRTWASTVALSFVSLLLFAPLALGAAAAKAPPSWKDIDALESNQQYEAAAKGAEARLVKAREGQDEAEWTRALLRTVRLRRALHGYETAVRFLREEPWPKGQLSRAALNLYYANSLVTYARVYSWEVRQREQVASSGPVDLKAWTYSQLITEAQRAYEDLWKQRQALGQEPVKVLSEYLQLNTYPEGIRPTLRDAVTYLRVELLADSTHWLPEQANEVFKLDLRSLLEGTPVVDLTDPNIHPLVKVAAVLGDLESWHRAGGRREAALEARLRRYEVLHQHITDAEDRTRIREHLAAHLAGFKDVPWWSMGQGLLAEQENAAGHAVRAHALGKAGMAAFPKSLGASRCRTLVESLEAPDFRVVSMQSDGANRRSVEVTHRNVPALYFRAYPLDVEARLKKIDDYNLLPYGDALLRIIRSAKPLASWTTQLPATPDFQQHRTFVTPPLKDVGTYVIVASAREDFREKGNRIEASFLSVTPWVAITRNIRGQGVDARIVKGDTGVAAPDVSVRLVQMDYRQGLRTVARAKSNAQGEVSFDAPKGPSYQTFIVVVGEGKSALMLLNGVNFYPFSEPREVVSSLVFTDRSVYRPLQKLQWKVVAYTGQTSQSRYETMPHTSVKVRLIDPNYQEVASKEVRTNDFGSAAGEFTIPTGRLLGAWQVQVDSGGSTLVRVEEYKRPTFEVTLKDPDSPMRLNRPATFKGEARYYFGLPVASGTVRWRAYREPVLPWWWWYDTRFISQQRQLVAAGSSSVKEDGGFDITFTPEADERSASTPGLTWRYRVEADATDEGGETRSAERAFRLGFVAVEGRVETDTGFLSQGAKSEVRLVRSTLDGAPQPGEGRWRLVSLKQPAQPLLPADEPIPTPPNLKQDPAAAPSPTPGDALQPRWTQTYKPESVLARWADGAERAKGNVQHGQDGVAKVTLPALEAGAYRLHYETKDAFGQTFTVARELLVAGTKSPAELAAALVVEKSSVRVGEKARLLATSGFEGQPLVLDLYQGDKRILRKALVAGEAASVVEIPVTEAMRGGFTAVLVAVRDWQFVRFTEHVFVPWDNKELQLEFSTFRDKIRPGAKETWRVTVKGPQGAKVEAGAAELLAYMYDQSLDLFAPHTPPSVASLYPNRAESVDLGTSLTMSHAQWLVSQGYGEFSSWTPPSSDRLRFDDGYGVGGPGRRHRSARMSVGGVASPSAAAPEMARNESRVMREQDASEGAPPPPPPTPPMEQKAKAEKPNPGGQAEAPSSGLRSNFAETAFWVPHLITGNDGSASLEFTVPDSVTAWNVWVHGLTRDLKGGSAQRTTRSIKELMVRPYVPRFLREGDRAVLEVVVNNASEQQKQGTLTLDIIDPDTRKSLLSEFGVKNASQAFTVAAGRGTSLRFPLTTPTRVGQVAFRVEARSGDLSDGELRPLPVLPGRVHLAQSRFVTLKGPGSKTMRFDDLKNGGDSTRVNEQLVVTVDTQLFYSALQALPYLVDYPYECSEQTLNRFVSSGILGSLYDKYPAVAKMAKEMSQRESQFETWDAVDPNRKMALEETPWLEMAKGGREGNAGLVKVLDPKVARAERDSAMAKLRKAQTSSGGFPWWPGGPPSPYMTLYILHGLSRAMEYGVEVPADMTSRAWEYVARHYREEYSEKLMKKGVGWEFLTFLNYVASNYPNASYTGDALTEDERKAMLAFSFTHWKKHSPYLKGYLSLTLKRAGRNTDALKVWDSVMDSAKTSEELGTYWAPEDRSWLWYNDTTETHAFALRTLTELRPKDTRREGLVQWLLLDKKLNHWKSTRATAEALYALVKYLEAEGALGIREDAKVTVGPRVVRMEFAPDAYTGKKNQVVVPGPELQPETMSSVVVEKTTKGFAFASATWHFSTEMLPEEDRGDFFQVSRRYFRREREGKQVVLQPLKEGAMIAPGDEVEVQLSLRTKHAAEYVHLRDPRAAGLEPENVQSRHQWDLGIVWYEETRDSGSNFFFEWLPAGEYTFKYRLRANMAGTFRVGPATVQSMYAPEFTAYSSGAVITVGAAK</sequence>
<dbReference type="Gene3D" id="2.60.40.1930">
    <property type="match status" value="1"/>
</dbReference>
<evidence type="ECO:0000256" key="2">
    <source>
        <dbReference type="SAM" id="MobiDB-lite"/>
    </source>
</evidence>
<comment type="similarity">
    <text evidence="1">Belongs to the protease inhibitor I39 (alpha-2-macroglobulin) family. Bacterial alpha-2-macroglobulin subfamily.</text>
</comment>
<reference evidence="7 8" key="1">
    <citation type="submission" date="2016-10" db="EMBL/GenBank/DDBJ databases">
        <authorList>
            <person name="Varghese N."/>
            <person name="Submissions S."/>
        </authorList>
    </citation>
    <scope>NUCLEOTIDE SEQUENCE [LARGE SCALE GENOMIC DNA]</scope>
    <source>
        <strain evidence="7 8">DSM 16525</strain>
    </source>
</reference>
<proteinExistence type="inferred from homology"/>
<organism evidence="6 9">
    <name type="scientific">Myxococcus fulvus</name>
    <dbReference type="NCBI Taxonomy" id="33"/>
    <lineage>
        <taxon>Bacteria</taxon>
        <taxon>Pseudomonadati</taxon>
        <taxon>Myxococcota</taxon>
        <taxon>Myxococcia</taxon>
        <taxon>Myxococcales</taxon>
        <taxon>Cystobacterineae</taxon>
        <taxon>Myxococcaceae</taxon>
        <taxon>Myxococcus</taxon>
    </lineage>
</organism>
<evidence type="ECO:0000313" key="9">
    <source>
        <dbReference type="Proteomes" id="UP000321514"/>
    </source>
</evidence>
<dbReference type="Gene3D" id="1.50.10.20">
    <property type="match status" value="1"/>
</dbReference>
<evidence type="ECO:0000313" key="6">
    <source>
        <dbReference type="EMBL" id="GEN09453.1"/>
    </source>
</evidence>
<gene>
    <name evidence="6" type="ORF">MFU01_44900</name>
    <name evidence="7" type="ORF">SAMN05443572_109104</name>
</gene>
<accession>A0A511T769</accession>
<dbReference type="SMART" id="SM01359">
    <property type="entry name" value="A2M_N_2"/>
    <property type="match status" value="1"/>
</dbReference>
<dbReference type="PANTHER" id="PTHR40094">
    <property type="entry name" value="ALPHA-2-MACROGLOBULIN HOMOLOG"/>
    <property type="match status" value="1"/>
</dbReference>
<dbReference type="EMBL" id="FOIB01000009">
    <property type="protein sequence ID" value="SEU32302.1"/>
    <property type="molecule type" value="Genomic_DNA"/>
</dbReference>
<dbReference type="InterPro" id="IPR041246">
    <property type="entry name" value="Bact_MG10"/>
</dbReference>
<feature type="compositionally biased region" description="Pro residues" evidence="2">
    <location>
        <begin position="1215"/>
        <end position="1224"/>
    </location>
</feature>
<keyword evidence="8" id="KW-1185">Reference proteome</keyword>
<feature type="chain" id="PRO_5023092498" evidence="3">
    <location>
        <begin position="30"/>
        <end position="2016"/>
    </location>
</feature>
<evidence type="ECO:0000256" key="1">
    <source>
        <dbReference type="ARBA" id="ARBA00010556"/>
    </source>
</evidence>
<dbReference type="Pfam" id="PF00207">
    <property type="entry name" value="A2M"/>
    <property type="match status" value="1"/>
</dbReference>
<feature type="compositionally biased region" description="Low complexity" evidence="2">
    <location>
        <begin position="1184"/>
        <end position="1196"/>
    </location>
</feature>
<evidence type="ECO:0000259" key="5">
    <source>
        <dbReference type="SMART" id="SM01360"/>
    </source>
</evidence>
<evidence type="ECO:0000313" key="7">
    <source>
        <dbReference type="EMBL" id="SEU32302.1"/>
    </source>
</evidence>
<dbReference type="SUPFAM" id="SSF48239">
    <property type="entry name" value="Terpenoid cyclases/Protein prenyltransferases"/>
    <property type="match status" value="1"/>
</dbReference>
<feature type="domain" description="Alpha-2-macroglobulin bait region" evidence="4">
    <location>
        <begin position="968"/>
        <end position="1111"/>
    </location>
</feature>
<dbReference type="InterPro" id="IPR008930">
    <property type="entry name" value="Terpenoid_cyclase/PrenylTrfase"/>
</dbReference>